<evidence type="ECO:0000313" key="2">
    <source>
        <dbReference type="EMBL" id="EPY25692.1"/>
    </source>
</evidence>
<evidence type="ECO:0000313" key="3">
    <source>
        <dbReference type="Proteomes" id="UP000015354"/>
    </source>
</evidence>
<feature type="compositionally biased region" description="Polar residues" evidence="1">
    <location>
        <begin position="47"/>
        <end position="57"/>
    </location>
</feature>
<name>S9U4J9_9TRYP</name>
<feature type="compositionally biased region" description="Acidic residues" evidence="1">
    <location>
        <begin position="216"/>
        <end position="227"/>
    </location>
</feature>
<evidence type="ECO:0000256" key="1">
    <source>
        <dbReference type="SAM" id="MobiDB-lite"/>
    </source>
</evidence>
<feature type="region of interest" description="Disordered" evidence="1">
    <location>
        <begin position="185"/>
        <end position="234"/>
    </location>
</feature>
<dbReference type="OrthoDB" id="246914at2759"/>
<gene>
    <name evidence="2" type="ORF">STCU_06551</name>
</gene>
<dbReference type="EMBL" id="ATMH01006551">
    <property type="protein sequence ID" value="EPY25692.1"/>
    <property type="molecule type" value="Genomic_DNA"/>
</dbReference>
<proteinExistence type="predicted"/>
<accession>S9U4J9</accession>
<dbReference type="AlphaFoldDB" id="S9U4J9"/>
<feature type="region of interest" description="Disordered" evidence="1">
    <location>
        <begin position="37"/>
        <end position="57"/>
    </location>
</feature>
<dbReference type="Proteomes" id="UP000015354">
    <property type="component" value="Unassembled WGS sequence"/>
</dbReference>
<sequence length="273" mass="31149">MRCTRLATAALCAGLFHSTPPQRFKFNDLDVTIPQTGRSGQDYKHSIYNSKNPRPTYTSEMKQQLTDTTKDLLYHNQELDIPGLRQRLSRQMAEKAPRITTLDTESRLVLLLARSRRNEERMEALERGEELWQELNDRHSDLPLPSRTASKIVLCSALRRCALQCRQKALADEWTARFTERTRSLSPDDFDEQGRPGGRAAAARERARPGTGITQEDLDADADEEATQDTKRREKIGKVETVFSRFRHDVLLDHPTVQVAFRKDAGPGPRYTG</sequence>
<keyword evidence="3" id="KW-1185">Reference proteome</keyword>
<comment type="caution">
    <text evidence="2">The sequence shown here is derived from an EMBL/GenBank/DDBJ whole genome shotgun (WGS) entry which is preliminary data.</text>
</comment>
<protein>
    <submittedName>
        <fullName evidence="2">Uncharacterized protein</fullName>
    </submittedName>
</protein>
<reference evidence="2 3" key="1">
    <citation type="journal article" date="2013" name="PLoS ONE">
        <title>Predicting the Proteins of Angomonas deanei, Strigomonas culicis and Their Respective Endosymbionts Reveals New Aspects of the Trypanosomatidae Family.</title>
        <authorList>
            <person name="Motta M.C."/>
            <person name="Martins A.C."/>
            <person name="de Souza S.S."/>
            <person name="Catta-Preta C.M."/>
            <person name="Silva R."/>
            <person name="Klein C.C."/>
            <person name="de Almeida L.G."/>
            <person name="de Lima Cunha O."/>
            <person name="Ciapina L.P."/>
            <person name="Brocchi M."/>
            <person name="Colabardini A.C."/>
            <person name="de Araujo Lima B."/>
            <person name="Machado C.R."/>
            <person name="de Almeida Soares C.M."/>
            <person name="Probst C.M."/>
            <person name="de Menezes C.B."/>
            <person name="Thompson C.E."/>
            <person name="Bartholomeu D.C."/>
            <person name="Gradia D.F."/>
            <person name="Pavoni D.P."/>
            <person name="Grisard E.C."/>
            <person name="Fantinatti-Garboggini F."/>
            <person name="Marchini F.K."/>
            <person name="Rodrigues-Luiz G.F."/>
            <person name="Wagner G."/>
            <person name="Goldman G.H."/>
            <person name="Fietto J.L."/>
            <person name="Elias M.C."/>
            <person name="Goldman M.H."/>
            <person name="Sagot M.F."/>
            <person name="Pereira M."/>
            <person name="Stoco P.H."/>
            <person name="de Mendonca-Neto R.P."/>
            <person name="Teixeira S.M."/>
            <person name="Maciel T.E."/>
            <person name="de Oliveira Mendes T.A."/>
            <person name="Urmenyi T.P."/>
            <person name="de Souza W."/>
            <person name="Schenkman S."/>
            <person name="de Vasconcelos A.T."/>
        </authorList>
    </citation>
    <scope>NUCLEOTIDE SEQUENCE [LARGE SCALE GENOMIC DNA]</scope>
</reference>
<organism evidence="2 3">
    <name type="scientific">Strigomonas culicis</name>
    <dbReference type="NCBI Taxonomy" id="28005"/>
    <lineage>
        <taxon>Eukaryota</taxon>
        <taxon>Discoba</taxon>
        <taxon>Euglenozoa</taxon>
        <taxon>Kinetoplastea</taxon>
        <taxon>Metakinetoplastina</taxon>
        <taxon>Trypanosomatida</taxon>
        <taxon>Trypanosomatidae</taxon>
        <taxon>Strigomonadinae</taxon>
        <taxon>Strigomonas</taxon>
    </lineage>
</organism>